<keyword evidence="6 7" id="KW-0472">Membrane</keyword>
<evidence type="ECO:0000256" key="7">
    <source>
        <dbReference type="RuleBase" id="RU362074"/>
    </source>
</evidence>
<comment type="similarity">
    <text evidence="1 7">Belongs to the FliN/MopA/SpaO family.</text>
</comment>
<dbReference type="InterPro" id="IPR012826">
    <property type="entry name" value="FliN"/>
</dbReference>
<keyword evidence="10" id="KW-0282">Flagellum</keyword>
<accession>A0A7T4QXU2</accession>
<keyword evidence="10" id="KW-0966">Cell projection</keyword>
<dbReference type="GO" id="GO:0006935">
    <property type="term" value="P:chemotaxis"/>
    <property type="evidence" value="ECO:0007669"/>
    <property type="project" value="UniProtKB-KW"/>
</dbReference>
<dbReference type="GO" id="GO:0071973">
    <property type="term" value="P:bacterial-type flagellum-dependent cell motility"/>
    <property type="evidence" value="ECO:0007669"/>
    <property type="project" value="UniProtKB-UniRule"/>
</dbReference>
<dbReference type="PANTHER" id="PTHR43484">
    <property type="match status" value="1"/>
</dbReference>
<evidence type="ECO:0000313" key="11">
    <source>
        <dbReference type="Proteomes" id="UP000596063"/>
    </source>
</evidence>
<evidence type="ECO:0000256" key="5">
    <source>
        <dbReference type="ARBA" id="ARBA00022779"/>
    </source>
</evidence>
<dbReference type="InterPro" id="IPR001543">
    <property type="entry name" value="FliN-like_C"/>
</dbReference>
<dbReference type="AlphaFoldDB" id="A0A7T4QXU2"/>
<evidence type="ECO:0000256" key="2">
    <source>
        <dbReference type="ARBA" id="ARBA00021897"/>
    </source>
</evidence>
<evidence type="ECO:0000256" key="4">
    <source>
        <dbReference type="ARBA" id="ARBA00022500"/>
    </source>
</evidence>
<protein>
    <recommendedName>
        <fullName evidence="2 7">Flagellar motor switch protein FliN</fullName>
    </recommendedName>
</protein>
<organism evidence="10 11">
    <name type="scientific">Spongiibacter nanhainus</name>
    <dbReference type="NCBI Taxonomy" id="2794344"/>
    <lineage>
        <taxon>Bacteria</taxon>
        <taxon>Pseudomonadati</taxon>
        <taxon>Pseudomonadota</taxon>
        <taxon>Gammaproteobacteria</taxon>
        <taxon>Cellvibrionales</taxon>
        <taxon>Spongiibacteraceae</taxon>
        <taxon>Spongiibacter</taxon>
    </lineage>
</organism>
<evidence type="ECO:0000313" key="10">
    <source>
        <dbReference type="EMBL" id="QQD16794.1"/>
    </source>
</evidence>
<dbReference type="KEGG" id="snan:I6N98_10365"/>
<reference evidence="10 11" key="1">
    <citation type="submission" date="2020-12" db="EMBL/GenBank/DDBJ databases">
        <authorList>
            <person name="Shan Y."/>
        </authorList>
    </citation>
    <scope>NUCLEOTIDE SEQUENCE [LARGE SCALE GENOMIC DNA]</scope>
    <source>
        <strain evidence="11">csc3.9</strain>
    </source>
</reference>
<sequence>MQDNEQARSGDGIANQRLRERSTSTPELDRVLDIPVNLTLEVGGTELPIRELLELQQGAVVELAKQAGDPLDVKVNGTLIARGEVVVVDDRLGVRLTEVVSAAERLQSLR</sequence>
<keyword evidence="11" id="KW-1185">Reference proteome</keyword>
<dbReference type="Pfam" id="PF01052">
    <property type="entry name" value="FliMN_C"/>
    <property type="match status" value="1"/>
</dbReference>
<evidence type="ECO:0000256" key="3">
    <source>
        <dbReference type="ARBA" id="ARBA00022475"/>
    </source>
</evidence>
<dbReference type="InterPro" id="IPR001172">
    <property type="entry name" value="FliN_T3SS_HrcQb"/>
</dbReference>
<keyword evidence="7" id="KW-0975">Bacterial flagellum</keyword>
<keyword evidence="10" id="KW-0969">Cilium</keyword>
<dbReference type="NCBIfam" id="TIGR02480">
    <property type="entry name" value="fliN"/>
    <property type="match status" value="1"/>
</dbReference>
<dbReference type="InterPro" id="IPR051469">
    <property type="entry name" value="FliN/MopA/SpaO"/>
</dbReference>
<dbReference type="GO" id="GO:0003774">
    <property type="term" value="F:cytoskeletal motor activity"/>
    <property type="evidence" value="ECO:0007669"/>
    <property type="project" value="UniProtKB-UniRule"/>
</dbReference>
<dbReference type="PANTHER" id="PTHR43484:SF1">
    <property type="entry name" value="FLAGELLAR MOTOR SWITCH PROTEIN FLIN"/>
    <property type="match status" value="1"/>
</dbReference>
<feature type="domain" description="Flagellar motor switch protein FliN-like C-terminal" evidence="9">
    <location>
        <begin position="30"/>
        <end position="100"/>
    </location>
</feature>
<comment type="function">
    <text evidence="7">FliN is one of three proteins (FliG, FliN, FliM) that form the rotor-mounted switch complex (C ring), located at the base of the basal body. This complex interacts with the CheY and CheZ chemotaxis proteins, in addition to contacting components of the motor that determine the direction of flagellar rotation.</text>
</comment>
<keyword evidence="3 7" id="KW-1003">Cell membrane</keyword>
<dbReference type="PRINTS" id="PR00956">
    <property type="entry name" value="FLGMOTORFLIN"/>
</dbReference>
<dbReference type="Proteomes" id="UP000596063">
    <property type="component" value="Chromosome"/>
</dbReference>
<dbReference type="GO" id="GO:0009425">
    <property type="term" value="C:bacterial-type flagellum basal body"/>
    <property type="evidence" value="ECO:0007669"/>
    <property type="project" value="UniProtKB-SubCell"/>
</dbReference>
<gene>
    <name evidence="10" type="primary">fliN</name>
    <name evidence="10" type="ORF">I6N98_10365</name>
</gene>
<feature type="region of interest" description="Disordered" evidence="8">
    <location>
        <begin position="1"/>
        <end position="26"/>
    </location>
</feature>
<evidence type="ECO:0000256" key="1">
    <source>
        <dbReference type="ARBA" id="ARBA00009226"/>
    </source>
</evidence>
<dbReference type="RefSeq" id="WP_232787306.1">
    <property type="nucleotide sequence ID" value="NZ_CP066167.1"/>
</dbReference>
<comment type="subcellular location">
    <subcellularLocation>
        <location evidence="7">Cell membrane</location>
        <topology evidence="7">Peripheral membrane protein</topology>
        <orientation evidence="7">Cytoplasmic side</orientation>
    </subcellularLocation>
    <subcellularLocation>
        <location evidence="7">Bacterial flagellum basal body</location>
    </subcellularLocation>
</comment>
<feature type="compositionally biased region" description="Basic and acidic residues" evidence="8">
    <location>
        <begin position="17"/>
        <end position="26"/>
    </location>
</feature>
<evidence type="ECO:0000256" key="6">
    <source>
        <dbReference type="ARBA" id="ARBA00023136"/>
    </source>
</evidence>
<dbReference type="InterPro" id="IPR036429">
    <property type="entry name" value="SpoA-like_sf"/>
</dbReference>
<evidence type="ECO:0000259" key="9">
    <source>
        <dbReference type="Pfam" id="PF01052"/>
    </source>
</evidence>
<dbReference type="Gene3D" id="2.30.330.10">
    <property type="entry name" value="SpoA-like"/>
    <property type="match status" value="1"/>
</dbReference>
<proteinExistence type="inferred from homology"/>
<keyword evidence="5 7" id="KW-0283">Flagellar rotation</keyword>
<evidence type="ECO:0000256" key="8">
    <source>
        <dbReference type="SAM" id="MobiDB-lite"/>
    </source>
</evidence>
<dbReference type="GO" id="GO:0005886">
    <property type="term" value="C:plasma membrane"/>
    <property type="evidence" value="ECO:0007669"/>
    <property type="project" value="UniProtKB-SubCell"/>
</dbReference>
<name>A0A7T4QXU2_9GAMM</name>
<dbReference type="EMBL" id="CP066167">
    <property type="protein sequence ID" value="QQD16794.1"/>
    <property type="molecule type" value="Genomic_DNA"/>
</dbReference>
<dbReference type="SUPFAM" id="SSF101801">
    <property type="entry name" value="Surface presentation of antigens (SPOA)"/>
    <property type="match status" value="1"/>
</dbReference>
<keyword evidence="4 7" id="KW-0145">Chemotaxis</keyword>